<proteinExistence type="predicted"/>
<accession>A0A444YD66</accession>
<comment type="caution">
    <text evidence="1">The sequence shown here is derived from an EMBL/GenBank/DDBJ whole genome shotgun (WGS) entry which is preliminary data.</text>
</comment>
<sequence length="335" mass="35718">MFNSIAYVINSGSDCKPAIVSGAKTTSKSTVPLPSLPGNAEIFPSNLFAPPLLTANGLPQPKSLSYIGNLGELPIVIDAPSGFPSGKHRGVVMSPNVLVELLRAPTQIVGEHVGGGGERRNALNRVSEVESRQFPCASDRTPQQRAYGLKRRNLDSCNRFCFSRALEPILEECRYLTVTLLNCFAAEAEDSLPNWRVGVERHLRPALWQSEDGLGDENAVAAEVRNIPDTLTGSSAFLSECVEEVPERGSVSDGMVDGNSDEKAVGELGYLNGHNRGVMTAVTNLSIEGEEFSERFMDVKGGKKIENIESGCGGVEEVDAGVVTGNIDITVGVSG</sequence>
<reference evidence="1 2" key="1">
    <citation type="submission" date="2019-01" db="EMBL/GenBank/DDBJ databases">
        <title>Sequencing of cultivated peanut Arachis hypogaea provides insights into genome evolution and oil improvement.</title>
        <authorList>
            <person name="Chen X."/>
        </authorList>
    </citation>
    <scope>NUCLEOTIDE SEQUENCE [LARGE SCALE GENOMIC DNA]</scope>
    <source>
        <strain evidence="2">cv. Fuhuasheng</strain>
        <tissue evidence="1">Leaves</tissue>
    </source>
</reference>
<gene>
    <name evidence="1" type="ORF">Ahy_B07g087873</name>
</gene>
<evidence type="ECO:0000313" key="2">
    <source>
        <dbReference type="Proteomes" id="UP000289738"/>
    </source>
</evidence>
<organism evidence="1 2">
    <name type="scientific">Arachis hypogaea</name>
    <name type="common">Peanut</name>
    <dbReference type="NCBI Taxonomy" id="3818"/>
    <lineage>
        <taxon>Eukaryota</taxon>
        <taxon>Viridiplantae</taxon>
        <taxon>Streptophyta</taxon>
        <taxon>Embryophyta</taxon>
        <taxon>Tracheophyta</taxon>
        <taxon>Spermatophyta</taxon>
        <taxon>Magnoliopsida</taxon>
        <taxon>eudicotyledons</taxon>
        <taxon>Gunneridae</taxon>
        <taxon>Pentapetalae</taxon>
        <taxon>rosids</taxon>
        <taxon>fabids</taxon>
        <taxon>Fabales</taxon>
        <taxon>Fabaceae</taxon>
        <taxon>Papilionoideae</taxon>
        <taxon>50 kb inversion clade</taxon>
        <taxon>dalbergioids sensu lato</taxon>
        <taxon>Dalbergieae</taxon>
        <taxon>Pterocarpus clade</taxon>
        <taxon>Arachis</taxon>
    </lineage>
</organism>
<dbReference type="EMBL" id="SDMP01000017">
    <property type="protein sequence ID" value="RYQ99863.1"/>
    <property type="molecule type" value="Genomic_DNA"/>
</dbReference>
<keyword evidence="2" id="KW-1185">Reference proteome</keyword>
<dbReference type="Proteomes" id="UP000289738">
    <property type="component" value="Chromosome B07"/>
</dbReference>
<name>A0A444YD66_ARAHY</name>
<dbReference type="AlphaFoldDB" id="A0A444YD66"/>
<evidence type="ECO:0000313" key="1">
    <source>
        <dbReference type="EMBL" id="RYQ99863.1"/>
    </source>
</evidence>
<protein>
    <submittedName>
        <fullName evidence="1">Uncharacterized protein</fullName>
    </submittedName>
</protein>